<feature type="transmembrane region" description="Helical" evidence="8">
    <location>
        <begin position="195"/>
        <end position="214"/>
    </location>
</feature>
<keyword evidence="3" id="KW-0378">Hydrolase</keyword>
<keyword evidence="2 8" id="KW-0812">Transmembrane</keyword>
<dbReference type="RefSeq" id="WP_136334972.1">
    <property type="nucleotide sequence ID" value="NZ_QXMP01000001.1"/>
</dbReference>
<proteinExistence type="predicted"/>
<evidence type="ECO:0000256" key="7">
    <source>
        <dbReference type="PIRSR" id="PIRSR608901-2"/>
    </source>
</evidence>
<name>A0A4S3M343_9FLAO</name>
<feature type="transmembrane region" description="Helical" evidence="8">
    <location>
        <begin position="81"/>
        <end position="103"/>
    </location>
</feature>
<keyword evidence="6" id="KW-0479">Metal-binding</keyword>
<gene>
    <name evidence="9" type="ORF">E7Z59_03920</name>
</gene>
<feature type="binding site" evidence="7">
    <location>
        <position position="199"/>
    </location>
    <ligand>
        <name>Zn(2+)</name>
        <dbReference type="ChEBI" id="CHEBI:29105"/>
        <note>catalytic</note>
    </ligand>
</feature>
<organism evidence="9 10">
    <name type="scientific">Robertkochia marina</name>
    <dbReference type="NCBI Taxonomy" id="1227945"/>
    <lineage>
        <taxon>Bacteria</taxon>
        <taxon>Pseudomonadati</taxon>
        <taxon>Bacteroidota</taxon>
        <taxon>Flavobacteriia</taxon>
        <taxon>Flavobacteriales</taxon>
        <taxon>Flavobacteriaceae</taxon>
        <taxon>Robertkochia</taxon>
    </lineage>
</organism>
<dbReference type="AlphaFoldDB" id="A0A4S3M343"/>
<sequence>MVIQHFPNDTGPIYAETLAGRFPVEPFNTLSNLVFFFILVYWSVKVYKNPKENRFLSLALPVLGVGWIGGTLYHATRSHEIWLLMDWVPILLLCFAAVLYFIFKLIRPAAYRLALLTIIIGISVGLRWLPVPKGYVLTIDYVISALTVLIPIFLYLRATKWVHGSWVIAAVLCFGVAIVFRYLDGRQEVLPFGTHWLWHIFGGVSVFFMFKYIYEDKQLSLNKISAP</sequence>
<comment type="caution">
    <text evidence="9">The sequence shown here is derived from an EMBL/GenBank/DDBJ whole genome shotgun (WGS) entry which is preliminary data.</text>
</comment>
<dbReference type="InterPro" id="IPR008901">
    <property type="entry name" value="ACER"/>
</dbReference>
<dbReference type="Proteomes" id="UP000305939">
    <property type="component" value="Unassembled WGS sequence"/>
</dbReference>
<feature type="transmembrane region" description="Helical" evidence="8">
    <location>
        <begin position="27"/>
        <end position="44"/>
    </location>
</feature>
<feature type="transmembrane region" description="Helical" evidence="8">
    <location>
        <begin position="163"/>
        <end position="183"/>
    </location>
</feature>
<dbReference type="GO" id="GO:0046872">
    <property type="term" value="F:metal ion binding"/>
    <property type="evidence" value="ECO:0007669"/>
    <property type="project" value="UniProtKB-KW"/>
</dbReference>
<keyword evidence="5 8" id="KW-0472">Membrane</keyword>
<evidence type="ECO:0000256" key="4">
    <source>
        <dbReference type="ARBA" id="ARBA00022989"/>
    </source>
</evidence>
<accession>A0A4S3M343</accession>
<evidence type="ECO:0008006" key="11">
    <source>
        <dbReference type="Google" id="ProtNLM"/>
    </source>
</evidence>
<dbReference type="GO" id="GO:0016020">
    <property type="term" value="C:membrane"/>
    <property type="evidence" value="ECO:0007669"/>
    <property type="project" value="UniProtKB-SubCell"/>
</dbReference>
<feature type="binding site" evidence="6">
    <location>
        <position position="25"/>
    </location>
    <ligand>
        <name>Ca(2+)</name>
        <dbReference type="ChEBI" id="CHEBI:29108"/>
    </ligand>
</feature>
<feature type="binding site" evidence="7">
    <location>
        <position position="195"/>
    </location>
    <ligand>
        <name>Zn(2+)</name>
        <dbReference type="ChEBI" id="CHEBI:29105"/>
        <note>catalytic</note>
    </ligand>
</feature>
<evidence type="ECO:0000313" key="10">
    <source>
        <dbReference type="Proteomes" id="UP000305939"/>
    </source>
</evidence>
<keyword evidence="4 8" id="KW-1133">Transmembrane helix</keyword>
<keyword evidence="7" id="KW-0862">Zinc</keyword>
<dbReference type="GO" id="GO:0006672">
    <property type="term" value="P:ceramide metabolic process"/>
    <property type="evidence" value="ECO:0007669"/>
    <property type="project" value="InterPro"/>
</dbReference>
<reference evidence="9 10" key="1">
    <citation type="submission" date="2019-04" db="EMBL/GenBank/DDBJ databases">
        <title>Draft genome sequence of Robertkochia marina CC-AMO-30D.</title>
        <authorList>
            <person name="Hameed A."/>
            <person name="Lin S.-Y."/>
            <person name="Shahina M."/>
            <person name="Lai W.-A."/>
            <person name="Young C.-C."/>
        </authorList>
    </citation>
    <scope>NUCLEOTIDE SEQUENCE [LARGE SCALE GENOMIC DNA]</scope>
    <source>
        <strain evidence="9 10">CC-AMO-30D</strain>
    </source>
</reference>
<evidence type="ECO:0000256" key="2">
    <source>
        <dbReference type="ARBA" id="ARBA00022692"/>
    </source>
</evidence>
<dbReference type="GO" id="GO:0016811">
    <property type="term" value="F:hydrolase activity, acting on carbon-nitrogen (but not peptide) bonds, in linear amides"/>
    <property type="evidence" value="ECO:0007669"/>
    <property type="project" value="InterPro"/>
</dbReference>
<dbReference type="OrthoDB" id="946254at2"/>
<evidence type="ECO:0000256" key="6">
    <source>
        <dbReference type="PIRSR" id="PIRSR608901-1"/>
    </source>
</evidence>
<dbReference type="EMBL" id="SSMC01000001">
    <property type="protein sequence ID" value="THD69483.1"/>
    <property type="molecule type" value="Genomic_DNA"/>
</dbReference>
<feature type="transmembrane region" description="Helical" evidence="8">
    <location>
        <begin position="110"/>
        <end position="129"/>
    </location>
</feature>
<protein>
    <recommendedName>
        <fullName evidence="11">Ceramidase</fullName>
    </recommendedName>
</protein>
<evidence type="ECO:0000256" key="8">
    <source>
        <dbReference type="SAM" id="Phobius"/>
    </source>
</evidence>
<evidence type="ECO:0000313" key="9">
    <source>
        <dbReference type="EMBL" id="THD69483.1"/>
    </source>
</evidence>
<comment type="subcellular location">
    <subcellularLocation>
        <location evidence="1">Membrane</location>
        <topology evidence="1">Multi-pass membrane protein</topology>
    </subcellularLocation>
</comment>
<feature type="transmembrane region" description="Helical" evidence="8">
    <location>
        <begin position="135"/>
        <end position="156"/>
    </location>
</feature>
<evidence type="ECO:0000256" key="5">
    <source>
        <dbReference type="ARBA" id="ARBA00023136"/>
    </source>
</evidence>
<evidence type="ECO:0000256" key="3">
    <source>
        <dbReference type="ARBA" id="ARBA00022801"/>
    </source>
</evidence>
<evidence type="ECO:0000256" key="1">
    <source>
        <dbReference type="ARBA" id="ARBA00004141"/>
    </source>
</evidence>
<keyword evidence="6" id="KW-0106">Calcium</keyword>
<dbReference type="Pfam" id="PF05875">
    <property type="entry name" value="Ceramidase"/>
    <property type="match status" value="1"/>
</dbReference>
<feature type="transmembrane region" description="Helical" evidence="8">
    <location>
        <begin position="56"/>
        <end position="75"/>
    </location>
</feature>
<feature type="binding site" evidence="7">
    <location>
        <position position="74"/>
    </location>
    <ligand>
        <name>Zn(2+)</name>
        <dbReference type="ChEBI" id="CHEBI:29105"/>
        <note>catalytic</note>
    </ligand>
</feature>
<keyword evidence="10" id="KW-1185">Reference proteome</keyword>
<comment type="cofactor">
    <cofactor evidence="7">
        <name>Zn(2+)</name>
        <dbReference type="ChEBI" id="CHEBI:29105"/>
    </cofactor>
</comment>